<dbReference type="SUPFAM" id="SSF143517">
    <property type="entry name" value="TRCF domain-like"/>
    <property type="match status" value="1"/>
</dbReference>
<dbReference type="SUPFAM" id="SSF52540">
    <property type="entry name" value="P-loop containing nucleoside triphosphate hydrolases"/>
    <property type="match status" value="4"/>
</dbReference>
<evidence type="ECO:0000256" key="3">
    <source>
        <dbReference type="ARBA" id="ARBA00022741"/>
    </source>
</evidence>
<comment type="similarity">
    <text evidence="10 13">In the N-terminal section; belongs to the UvrB family.</text>
</comment>
<evidence type="ECO:0000259" key="14">
    <source>
        <dbReference type="PROSITE" id="PS51192"/>
    </source>
</evidence>
<evidence type="ECO:0000256" key="5">
    <source>
        <dbReference type="ARBA" id="ARBA00022801"/>
    </source>
</evidence>
<keyword evidence="8 13" id="KW-0238">DNA-binding</keyword>
<dbReference type="Gene3D" id="3.40.50.11140">
    <property type="match status" value="1"/>
</dbReference>
<dbReference type="PROSITE" id="PS51192">
    <property type="entry name" value="HELICASE_ATP_BIND_1"/>
    <property type="match status" value="1"/>
</dbReference>
<dbReference type="SUPFAM" id="SSF141259">
    <property type="entry name" value="CarD-like"/>
    <property type="match status" value="1"/>
</dbReference>
<dbReference type="NCBIfam" id="TIGR00580">
    <property type="entry name" value="mfd"/>
    <property type="match status" value="1"/>
</dbReference>
<dbReference type="InterPro" id="IPR005118">
    <property type="entry name" value="TRCF_C"/>
</dbReference>
<dbReference type="InterPro" id="IPR041471">
    <property type="entry name" value="UvrB_inter"/>
</dbReference>
<dbReference type="GO" id="GO:0005737">
    <property type="term" value="C:cytoplasm"/>
    <property type="evidence" value="ECO:0007669"/>
    <property type="project" value="UniProtKB-SubCell"/>
</dbReference>
<comment type="similarity">
    <text evidence="11 13">In the C-terminal section; belongs to the helicase family. RecG subfamily.</text>
</comment>
<evidence type="ECO:0000256" key="8">
    <source>
        <dbReference type="ARBA" id="ARBA00023125"/>
    </source>
</evidence>
<dbReference type="EMBL" id="JQSG02000001">
    <property type="protein sequence ID" value="OBS10880.1"/>
    <property type="molecule type" value="Genomic_DNA"/>
</dbReference>
<evidence type="ECO:0000256" key="6">
    <source>
        <dbReference type="ARBA" id="ARBA00022806"/>
    </source>
</evidence>
<feature type="domain" description="Helicase C-terminal" evidence="15">
    <location>
        <begin position="811"/>
        <end position="969"/>
    </location>
</feature>
<dbReference type="InterPro" id="IPR004576">
    <property type="entry name" value="Mfd"/>
</dbReference>
<dbReference type="InterPro" id="IPR003711">
    <property type="entry name" value="CarD-like/TRCF_RID"/>
</dbReference>
<dbReference type="Gene3D" id="3.40.50.300">
    <property type="entry name" value="P-loop containing nucleotide triphosphate hydrolases"/>
    <property type="match status" value="2"/>
</dbReference>
<sequence>MPESPAAPPLHAAGLIDPLQPLMPGSPDAPATLYNLQGAALAMAAAAAAAVHDGPAMLVVPDTQSAWQLEQTLRFFLPQTVDVLHLEDWETLPYDVFSPHDDIVSQRLGVLSRLPKLKRGVLVVPIQTLMLRLAPQEYVQGHSLSYAEAQRLDVDDFRQALEAGGYRAVNQVMAHGEFAIRGEILDLFPMGSPHPYRLDLFDDEIESIRDFDPETQRSGDRVSRIELMPGHEFPLSDEGIKTFRRRYRERFEGDPQNSAIYRGVSQGNPPGGIEYYLPLFFERTATLFDYLAGHTLILLAGDVWPAAERQRTLVAERHEQRRHDIERPLLDPEELYLDIGQLREAMAAHPCLELHRSALARPDAGAVRADTEALPPLRLEARATEPAAALQRFLRGQPGRVLFTAESAGRREALAELLRSHGLRPKVVDGWSAFLEGNDALALCVAPLEAGVRLPGRGLTLIDEQALFGQRAQQHRRRRRQTRDADAVIRNLTDLNPGAPVVHEEHGVGRYQGLSRLNVGDIEAEFLVLEYAGGDRLYVPVTSLHLISRYTGASPDEAPLHKLGGDQWQRLRRRAAEKASDAAAELLEINARRAARQGQSFALNGEEYAAFAGAFPFEETPDQYTAIEAVLADLAAPRPMDRVVCGDVGFGKTEVAMRAAFAVAHNGYQVAILVPTTLLAEQHLSNFRDRFADWPFRIESLSRFRSKKDQDSVLEALAEGTVDIVIGTHKLLGPEIRFKRLGLAIIDEEHRFGVRHKERLKQLRAEVDLLTLTATPIPRTLNMSLAGLRDLSIIATPPPRRHTIKTFVHEWSDTLISEACARELSRGGQVYFLHNEVKSIERAVVRLRALLPEARIGVAHGQMRERELEQVMLDFYHRRYDVLVCTTIIESGIDVPNANTIIIDRADRLGLAQLHQLRGRVGRSHHRAYAYLITPPPKAMTADATKRLEAIESLGELGVGFSLATHDLEIRGAGELLGEDQSGQIQEIGFTLYNELLERAVIALKAGKLPELERPLDHGAEVDLAAPALLPDDYVSDVHTRLILYKRIASAGNENELRELQVELIDRFGLLPGPAKTLFEMTRLKLSLATLGVRKLEAGPQGLRLIFSEQTVIDPARLIALLQSDPQRYRLDGQFKLRVQQELPGVAERIDAIDALVERLGEAVTRH</sequence>
<dbReference type="PROSITE" id="PS51194">
    <property type="entry name" value="HELICASE_CTER"/>
    <property type="match status" value="1"/>
</dbReference>
<accession>A0A1A6C8K5</accession>
<dbReference type="SMART" id="SM01058">
    <property type="entry name" value="CarD_TRCF"/>
    <property type="match status" value="1"/>
</dbReference>
<name>A0A1A6C8K5_9GAMM</name>
<dbReference type="Proteomes" id="UP000029273">
    <property type="component" value="Unassembled WGS sequence"/>
</dbReference>
<dbReference type="SMART" id="SM00490">
    <property type="entry name" value="HELICc"/>
    <property type="match status" value="1"/>
</dbReference>
<dbReference type="Pfam" id="PF00270">
    <property type="entry name" value="DEAD"/>
    <property type="match status" value="1"/>
</dbReference>
<dbReference type="Pfam" id="PF17757">
    <property type="entry name" value="UvrB_inter"/>
    <property type="match status" value="1"/>
</dbReference>
<proteinExistence type="inferred from homology"/>
<dbReference type="Gene3D" id="3.40.50.11180">
    <property type="match status" value="1"/>
</dbReference>
<evidence type="ECO:0000256" key="7">
    <source>
        <dbReference type="ARBA" id="ARBA00022840"/>
    </source>
</evidence>
<keyword evidence="2 13" id="KW-0963">Cytoplasm</keyword>
<dbReference type="HAMAP" id="MF_00969">
    <property type="entry name" value="TRCF"/>
    <property type="match status" value="1"/>
</dbReference>
<dbReference type="STRING" id="160660.BJI67_08250"/>
<comment type="caution">
    <text evidence="16">The sequence shown here is derived from an EMBL/GenBank/DDBJ whole genome shotgun (WGS) entry which is preliminary data.</text>
</comment>
<dbReference type="FunFam" id="3.40.50.300:FF:000546">
    <property type="entry name" value="Transcription-repair-coupling factor"/>
    <property type="match status" value="1"/>
</dbReference>
<evidence type="ECO:0000256" key="1">
    <source>
        <dbReference type="ARBA" id="ARBA00004496"/>
    </source>
</evidence>
<dbReference type="GO" id="GO:0016787">
    <property type="term" value="F:hydrolase activity"/>
    <property type="evidence" value="ECO:0007669"/>
    <property type="project" value="UniProtKB-KW"/>
</dbReference>
<evidence type="ECO:0000256" key="9">
    <source>
        <dbReference type="ARBA" id="ARBA00023204"/>
    </source>
</evidence>
<keyword evidence="17" id="KW-1185">Reference proteome</keyword>
<gene>
    <name evidence="13" type="primary">mfd</name>
    <name evidence="16" type="ORF">Thpro_020596</name>
</gene>
<dbReference type="FunFam" id="3.40.50.300:FF:000300">
    <property type="entry name" value="Transcription-repair-coupling factor"/>
    <property type="match status" value="1"/>
</dbReference>
<dbReference type="Pfam" id="PF03461">
    <property type="entry name" value="TRCF"/>
    <property type="match status" value="1"/>
</dbReference>
<dbReference type="GO" id="GO:0003678">
    <property type="term" value="F:DNA helicase activity"/>
    <property type="evidence" value="ECO:0007669"/>
    <property type="project" value="TreeGrafter"/>
</dbReference>
<dbReference type="Pfam" id="PF21132">
    <property type="entry name" value="MFD_D3"/>
    <property type="match status" value="1"/>
</dbReference>
<evidence type="ECO:0000313" key="17">
    <source>
        <dbReference type="Proteomes" id="UP000029273"/>
    </source>
</evidence>
<evidence type="ECO:0000256" key="10">
    <source>
        <dbReference type="ARBA" id="ARBA00061104"/>
    </source>
</evidence>
<evidence type="ECO:0000256" key="13">
    <source>
        <dbReference type="HAMAP-Rule" id="MF_00969"/>
    </source>
</evidence>
<dbReference type="InterPro" id="IPR048635">
    <property type="entry name" value="MFD_D3"/>
</dbReference>
<dbReference type="Gene3D" id="3.90.1150.50">
    <property type="entry name" value="Transcription-repair-coupling factor, D7 domain"/>
    <property type="match status" value="1"/>
</dbReference>
<dbReference type="Gene3D" id="3.30.2060.10">
    <property type="entry name" value="Penicillin-binding protein 1b domain"/>
    <property type="match status" value="1"/>
</dbReference>
<evidence type="ECO:0000256" key="4">
    <source>
        <dbReference type="ARBA" id="ARBA00022763"/>
    </source>
</evidence>
<dbReference type="EC" id="3.6.4.-" evidence="13"/>
<dbReference type="Pfam" id="PF00271">
    <property type="entry name" value="Helicase_C"/>
    <property type="match status" value="1"/>
</dbReference>
<organism evidence="16 17">
    <name type="scientific">Acidihalobacter prosperus</name>
    <dbReference type="NCBI Taxonomy" id="160660"/>
    <lineage>
        <taxon>Bacteria</taxon>
        <taxon>Pseudomonadati</taxon>
        <taxon>Pseudomonadota</taxon>
        <taxon>Gammaproteobacteria</taxon>
        <taxon>Chromatiales</taxon>
        <taxon>Ectothiorhodospiraceae</taxon>
        <taxon>Acidihalobacter</taxon>
    </lineage>
</organism>
<dbReference type="CDD" id="cd17991">
    <property type="entry name" value="DEXHc_TRCF"/>
    <property type="match status" value="1"/>
</dbReference>
<dbReference type="SMART" id="SM00982">
    <property type="entry name" value="TRCF"/>
    <property type="match status" value="1"/>
</dbReference>
<dbReference type="GO" id="GO:0003684">
    <property type="term" value="F:damaged DNA binding"/>
    <property type="evidence" value="ECO:0007669"/>
    <property type="project" value="InterPro"/>
</dbReference>
<evidence type="ECO:0000313" key="16">
    <source>
        <dbReference type="EMBL" id="OBS10880.1"/>
    </source>
</evidence>
<evidence type="ECO:0000256" key="11">
    <source>
        <dbReference type="ARBA" id="ARBA00061399"/>
    </source>
</evidence>
<dbReference type="Pfam" id="PF02559">
    <property type="entry name" value="CarD_TRCF_RID"/>
    <property type="match status" value="1"/>
</dbReference>
<dbReference type="InterPro" id="IPR011545">
    <property type="entry name" value="DEAD/DEAH_box_helicase_dom"/>
</dbReference>
<evidence type="ECO:0000256" key="2">
    <source>
        <dbReference type="ARBA" id="ARBA00022490"/>
    </source>
</evidence>
<keyword evidence="7 13" id="KW-0067">ATP-binding</keyword>
<dbReference type="PANTHER" id="PTHR47964:SF1">
    <property type="entry name" value="ATP-DEPENDENT DNA HELICASE HOMOLOG RECG, CHLOROPLASTIC"/>
    <property type="match status" value="1"/>
</dbReference>
<keyword evidence="6" id="KW-0347">Helicase</keyword>
<dbReference type="SMART" id="SM00487">
    <property type="entry name" value="DEXDc"/>
    <property type="match status" value="1"/>
</dbReference>
<keyword evidence="5 13" id="KW-0378">Hydrolase</keyword>
<dbReference type="InterPro" id="IPR001650">
    <property type="entry name" value="Helicase_C-like"/>
</dbReference>
<comment type="subcellular location">
    <subcellularLocation>
        <location evidence="1 13">Cytoplasm</location>
    </subcellularLocation>
</comment>
<dbReference type="GO" id="GO:0005524">
    <property type="term" value="F:ATP binding"/>
    <property type="evidence" value="ECO:0007669"/>
    <property type="project" value="UniProtKB-UniRule"/>
</dbReference>
<dbReference type="NCBIfam" id="NF007966">
    <property type="entry name" value="PRK10689.1"/>
    <property type="match status" value="1"/>
</dbReference>
<reference evidence="16 17" key="1">
    <citation type="journal article" date="2014" name="Genome Announc.">
        <title>Draft Genome Sequence of the Iron-Oxidizing, Acidophilic, and Halotolerant 'Thiobacillus prosperus' Type Strain DSM 5130.</title>
        <authorList>
            <person name="Ossandon F.J."/>
            <person name="Cardenas J.P."/>
            <person name="Corbett M."/>
            <person name="Quatrini R."/>
            <person name="Holmes D.S."/>
            <person name="Watkin E."/>
        </authorList>
    </citation>
    <scope>NUCLEOTIDE SEQUENCE [LARGE SCALE GENOMIC DNA]</scope>
    <source>
        <strain evidence="16 17">DSM 5130</strain>
    </source>
</reference>
<dbReference type="AlphaFoldDB" id="A0A1A6C8K5"/>
<dbReference type="Gene3D" id="2.40.10.170">
    <property type="match status" value="1"/>
</dbReference>
<dbReference type="InterPro" id="IPR047112">
    <property type="entry name" value="RecG/Mfd"/>
</dbReference>
<dbReference type="GO" id="GO:0000716">
    <property type="term" value="P:transcription-coupled nucleotide-excision repair, DNA damage recognition"/>
    <property type="evidence" value="ECO:0007669"/>
    <property type="project" value="UniProtKB-UniRule"/>
</dbReference>
<dbReference type="InterPro" id="IPR014001">
    <property type="entry name" value="Helicase_ATP-bd"/>
</dbReference>
<dbReference type="InterPro" id="IPR037235">
    <property type="entry name" value="TRCF-like_C_D7"/>
</dbReference>
<dbReference type="GO" id="GO:0006355">
    <property type="term" value="P:regulation of DNA-templated transcription"/>
    <property type="evidence" value="ECO:0007669"/>
    <property type="project" value="UniProtKB-UniRule"/>
</dbReference>
<evidence type="ECO:0000259" key="15">
    <source>
        <dbReference type="PROSITE" id="PS51194"/>
    </source>
</evidence>
<keyword evidence="9 13" id="KW-0234">DNA repair</keyword>
<feature type="domain" description="Helicase ATP-binding" evidence="14">
    <location>
        <begin position="633"/>
        <end position="794"/>
    </location>
</feature>
<dbReference type="InterPro" id="IPR027417">
    <property type="entry name" value="P-loop_NTPase"/>
</dbReference>
<evidence type="ECO:0000256" key="12">
    <source>
        <dbReference type="ARBA" id="ARBA00070128"/>
    </source>
</evidence>
<keyword evidence="3 13" id="KW-0547">Nucleotide-binding</keyword>
<keyword evidence="4 13" id="KW-0227">DNA damage</keyword>
<protein>
    <recommendedName>
        <fullName evidence="12 13">Transcription-repair-coupling factor</fullName>
        <shortName evidence="13">TRCF</shortName>
        <ecNumber evidence="13">3.6.4.-</ecNumber>
    </recommendedName>
</protein>
<dbReference type="PANTHER" id="PTHR47964">
    <property type="entry name" value="ATP-DEPENDENT DNA HELICASE HOMOLOG RECG, CHLOROPLASTIC"/>
    <property type="match status" value="1"/>
</dbReference>
<dbReference type="InterPro" id="IPR036101">
    <property type="entry name" value="CarD-like/TRCF_RID_sf"/>
</dbReference>
<dbReference type="RefSeq" id="WP_065089187.1">
    <property type="nucleotide sequence ID" value="NZ_JQSG02000001.1"/>
</dbReference>
<comment type="function">
    <text evidence="13">Couples transcription and DNA repair by recognizing RNA polymerase (RNAP) stalled at DNA lesions. Mediates ATP-dependent release of RNAP and its truncated transcript from the DNA, and recruitment of nucleotide excision repair machinery to the damaged site.</text>
</comment>